<keyword evidence="4" id="KW-0812">Transmembrane</keyword>
<evidence type="ECO:0000256" key="4">
    <source>
        <dbReference type="SAM" id="Phobius"/>
    </source>
</evidence>
<dbReference type="GeneID" id="106665364"/>
<evidence type="ECO:0000256" key="2">
    <source>
        <dbReference type="ARBA" id="ARBA00023128"/>
    </source>
</evidence>
<dbReference type="GO" id="GO:0005739">
    <property type="term" value="C:mitochondrion"/>
    <property type="evidence" value="ECO:0007669"/>
    <property type="project" value="UniProtKB-SubCell"/>
</dbReference>
<organism evidence="5 6">
    <name type="scientific">Cimex lectularius</name>
    <name type="common">Bed bug</name>
    <name type="synonym">Acanthia lectularia</name>
    <dbReference type="NCBI Taxonomy" id="79782"/>
    <lineage>
        <taxon>Eukaryota</taxon>
        <taxon>Metazoa</taxon>
        <taxon>Ecdysozoa</taxon>
        <taxon>Arthropoda</taxon>
        <taxon>Hexapoda</taxon>
        <taxon>Insecta</taxon>
        <taxon>Pterygota</taxon>
        <taxon>Neoptera</taxon>
        <taxon>Paraneoptera</taxon>
        <taxon>Hemiptera</taxon>
        <taxon>Heteroptera</taxon>
        <taxon>Panheteroptera</taxon>
        <taxon>Cimicomorpha</taxon>
        <taxon>Cimicidae</taxon>
        <taxon>Cimex</taxon>
    </lineage>
</organism>
<evidence type="ECO:0000313" key="5">
    <source>
        <dbReference type="EnsemblMetazoa" id="XP_024082700.1"/>
    </source>
</evidence>
<dbReference type="OrthoDB" id="2116030at2759"/>
<protein>
    <submittedName>
        <fullName evidence="5">Uncharacterized protein</fullName>
    </submittedName>
</protein>
<reference evidence="5" key="1">
    <citation type="submission" date="2022-01" db="UniProtKB">
        <authorList>
            <consortium name="EnsemblMetazoa"/>
        </authorList>
    </citation>
    <scope>IDENTIFICATION</scope>
</reference>
<comment type="subcellular location">
    <subcellularLocation>
        <location evidence="1">Mitochondrion</location>
    </subcellularLocation>
</comment>
<keyword evidence="2" id="KW-0496">Mitochondrion</keyword>
<keyword evidence="4" id="KW-1133">Transmembrane helix</keyword>
<proteinExistence type="inferred from homology"/>
<evidence type="ECO:0000256" key="3">
    <source>
        <dbReference type="ARBA" id="ARBA00043970"/>
    </source>
</evidence>
<keyword evidence="4" id="KW-0472">Membrane</keyword>
<accession>A0A8I6SIV5</accession>
<dbReference type="Pfam" id="PF10937">
    <property type="entry name" value="Kgd4-YMR31"/>
    <property type="match status" value="1"/>
</dbReference>
<dbReference type="InterPro" id="IPR020373">
    <property type="entry name" value="Kgd4/YMR-31"/>
</dbReference>
<sequence>MRTSPIFLTVTQVIKPHIPLIKFRKGHVDSCHTTQTPQQSSQGVSAAKPAKSTSYSLEEYQLPARFRRLPLDNYEIEAINGLLLYQFSLGLKYYIKLNIEKLVNLHFFFKLCFCINILFILFFHTSYLMK</sequence>
<dbReference type="AlphaFoldDB" id="A0A8I6SIV5"/>
<comment type="similarity">
    <text evidence="3">Belongs to the alpha-ketoglutarate dehydrogenase component 4 family.</text>
</comment>
<evidence type="ECO:0000313" key="6">
    <source>
        <dbReference type="Proteomes" id="UP000494040"/>
    </source>
</evidence>
<dbReference type="GO" id="GO:0006103">
    <property type="term" value="P:2-oxoglutarate metabolic process"/>
    <property type="evidence" value="ECO:0007669"/>
    <property type="project" value="InterPro"/>
</dbReference>
<dbReference type="RefSeq" id="XP_024082700.1">
    <property type="nucleotide sequence ID" value="XM_024226932.1"/>
</dbReference>
<keyword evidence="6" id="KW-1185">Reference proteome</keyword>
<name>A0A8I6SIV5_CIMLE</name>
<dbReference type="Proteomes" id="UP000494040">
    <property type="component" value="Unassembled WGS sequence"/>
</dbReference>
<feature type="transmembrane region" description="Helical" evidence="4">
    <location>
        <begin position="107"/>
        <end position="129"/>
    </location>
</feature>
<dbReference type="EnsemblMetazoa" id="XM_024226932.1">
    <property type="protein sequence ID" value="XP_024082700.1"/>
    <property type="gene ID" value="LOC106665364"/>
</dbReference>
<evidence type="ECO:0000256" key="1">
    <source>
        <dbReference type="ARBA" id="ARBA00004173"/>
    </source>
</evidence>